<accession>A0A1H3KJ65</accession>
<dbReference type="Pfam" id="PF04391">
    <property type="entry name" value="DUF533"/>
    <property type="match status" value="1"/>
</dbReference>
<organism evidence="2 3">
    <name type="scientific">Citreimonas salinaria</name>
    <dbReference type="NCBI Taxonomy" id="321339"/>
    <lineage>
        <taxon>Bacteria</taxon>
        <taxon>Pseudomonadati</taxon>
        <taxon>Pseudomonadota</taxon>
        <taxon>Alphaproteobacteria</taxon>
        <taxon>Rhodobacterales</taxon>
        <taxon>Roseobacteraceae</taxon>
        <taxon>Citreimonas</taxon>
    </lineage>
</organism>
<dbReference type="EMBL" id="FNPF01000009">
    <property type="protein sequence ID" value="SDY52040.1"/>
    <property type="molecule type" value="Genomic_DNA"/>
</dbReference>
<dbReference type="SUPFAM" id="SSF158682">
    <property type="entry name" value="TerB-like"/>
    <property type="match status" value="1"/>
</dbReference>
<reference evidence="2 3" key="1">
    <citation type="submission" date="2016-10" db="EMBL/GenBank/DDBJ databases">
        <authorList>
            <person name="de Groot N.N."/>
        </authorList>
    </citation>
    <scope>NUCLEOTIDE SEQUENCE [LARGE SCALE GENOMIC DNA]</scope>
    <source>
        <strain evidence="2 3">DSM 26880</strain>
    </source>
</reference>
<feature type="compositionally biased region" description="Basic and acidic residues" evidence="1">
    <location>
        <begin position="26"/>
        <end position="40"/>
    </location>
</feature>
<feature type="region of interest" description="Disordered" evidence="1">
    <location>
        <begin position="1"/>
        <end position="40"/>
    </location>
</feature>
<dbReference type="AlphaFoldDB" id="A0A1H3KJ65"/>
<feature type="compositionally biased region" description="Polar residues" evidence="1">
    <location>
        <begin position="1"/>
        <end position="10"/>
    </location>
</feature>
<proteinExistence type="predicted"/>
<keyword evidence="3" id="KW-1185">Reference proteome</keyword>
<sequence>MGTLRGTANQILGGGAGAASQSSATTDHDQDLREGEAAAEKFSEDEALLMIRATITAAYSDAAVSHDERGRILPAIDEADANPEERPTMECEIANPKPLETLLAQVDNEETAEEVYIAS</sequence>
<dbReference type="InterPro" id="IPR007486">
    <property type="entry name" value="YebE"/>
</dbReference>
<dbReference type="Proteomes" id="UP000199286">
    <property type="component" value="Unassembled WGS sequence"/>
</dbReference>
<protein>
    <submittedName>
        <fullName evidence="2">Uncharacterized protein</fullName>
    </submittedName>
</protein>
<dbReference type="OrthoDB" id="5459344at2"/>
<evidence type="ECO:0000256" key="1">
    <source>
        <dbReference type="SAM" id="MobiDB-lite"/>
    </source>
</evidence>
<evidence type="ECO:0000313" key="2">
    <source>
        <dbReference type="EMBL" id="SDY52040.1"/>
    </source>
</evidence>
<name>A0A1H3KJ65_9RHOB</name>
<gene>
    <name evidence="2" type="ORF">SAMN05444340_109160</name>
</gene>
<dbReference type="InterPro" id="IPR029024">
    <property type="entry name" value="TerB-like"/>
</dbReference>
<dbReference type="RefSeq" id="WP_089883765.1">
    <property type="nucleotide sequence ID" value="NZ_FNPF01000009.1"/>
</dbReference>
<evidence type="ECO:0000313" key="3">
    <source>
        <dbReference type="Proteomes" id="UP000199286"/>
    </source>
</evidence>